<sequence length="307" mass="35490">MWNIRLNSLYLSNILNMNCTRFILRGNVYNLQNRLGKFLKLFPDKSYQFKPEEEYGDTNSFLNKLERLKSGKNTVFVEDLKVLIACCEDDKSLVGDTINLTKRYFDQIKDLHIKPFVFGSIIMRLLYIHDLVDEAFEGTEDALENSLKLLHMATSSNKRLQIRIVTFAAGLALKLKKPGVALEIVEHSDSSTHFLISNIRVLAKARLGHVDDVLTLLKSKAINDLPKTSDTYRKVFCYDVIEEIEQIVNETIEMEKIAQFKHLKEVFETTNLLSNQTLGEVLCTPIHFHPNSSNDETKNRVRRRYEE</sequence>
<gene>
    <name evidence="1" type="ORF">Anas_04926</name>
</gene>
<dbReference type="GO" id="GO:0005739">
    <property type="term" value="C:mitochondrion"/>
    <property type="evidence" value="ECO:0007669"/>
    <property type="project" value="InterPro"/>
</dbReference>
<proteinExistence type="predicted"/>
<dbReference type="OrthoDB" id="6073372at2759"/>
<name>A0A5N5SNV2_9CRUS</name>
<dbReference type="GO" id="GO:0003723">
    <property type="term" value="F:RNA binding"/>
    <property type="evidence" value="ECO:0007669"/>
    <property type="project" value="TreeGrafter"/>
</dbReference>
<dbReference type="EMBL" id="SEYY01022494">
    <property type="protein sequence ID" value="KAB7495512.1"/>
    <property type="molecule type" value="Genomic_DNA"/>
</dbReference>
<dbReference type="GO" id="GO:0007005">
    <property type="term" value="P:mitochondrion organization"/>
    <property type="evidence" value="ECO:0007669"/>
    <property type="project" value="TreeGrafter"/>
</dbReference>
<organism evidence="1 2">
    <name type="scientific">Armadillidium nasatum</name>
    <dbReference type="NCBI Taxonomy" id="96803"/>
    <lineage>
        <taxon>Eukaryota</taxon>
        <taxon>Metazoa</taxon>
        <taxon>Ecdysozoa</taxon>
        <taxon>Arthropoda</taxon>
        <taxon>Crustacea</taxon>
        <taxon>Multicrustacea</taxon>
        <taxon>Malacostraca</taxon>
        <taxon>Eumalacostraca</taxon>
        <taxon>Peracarida</taxon>
        <taxon>Isopoda</taxon>
        <taxon>Oniscidea</taxon>
        <taxon>Crinocheta</taxon>
        <taxon>Armadillidiidae</taxon>
        <taxon>Armadillidium</taxon>
    </lineage>
</organism>
<dbReference type="PANTHER" id="PTHR14700:SF0">
    <property type="entry name" value="PENTATRICOPEPTIDE REPEAT-CONTAINING PROTEIN 2, MITOCHONDRIAL"/>
    <property type="match status" value="1"/>
</dbReference>
<protein>
    <recommendedName>
        <fullName evidence="3">Pentatricopeptide repeat-containing protein 2, mitochondrial</fullName>
    </recommendedName>
</protein>
<accession>A0A5N5SNV2</accession>
<dbReference type="GO" id="GO:0050684">
    <property type="term" value="P:regulation of mRNA processing"/>
    <property type="evidence" value="ECO:0007669"/>
    <property type="project" value="InterPro"/>
</dbReference>
<dbReference type="AlphaFoldDB" id="A0A5N5SNV2"/>
<reference evidence="1 2" key="1">
    <citation type="journal article" date="2019" name="PLoS Biol.">
        <title>Sex chromosomes control vertical transmission of feminizing Wolbachia symbionts in an isopod.</title>
        <authorList>
            <person name="Becking T."/>
            <person name="Chebbi M.A."/>
            <person name="Giraud I."/>
            <person name="Moumen B."/>
            <person name="Laverre T."/>
            <person name="Caubet Y."/>
            <person name="Peccoud J."/>
            <person name="Gilbert C."/>
            <person name="Cordaux R."/>
        </authorList>
    </citation>
    <scope>NUCLEOTIDE SEQUENCE [LARGE SCALE GENOMIC DNA]</scope>
    <source>
        <strain evidence="1">ANa2</strain>
        <tissue evidence="1">Whole body excluding digestive tract and cuticle</tissue>
    </source>
</reference>
<dbReference type="PANTHER" id="PTHR14700">
    <property type="entry name" value="PENTATRICOPEPTIDE REPEAT-CONTAINING PROTEIN 2, MITOCHONDRIAL"/>
    <property type="match status" value="1"/>
</dbReference>
<evidence type="ECO:0008006" key="3">
    <source>
        <dbReference type="Google" id="ProtNLM"/>
    </source>
</evidence>
<dbReference type="InterPro" id="IPR034629">
    <property type="entry name" value="PTCD2"/>
</dbReference>
<evidence type="ECO:0000313" key="2">
    <source>
        <dbReference type="Proteomes" id="UP000326759"/>
    </source>
</evidence>
<dbReference type="Proteomes" id="UP000326759">
    <property type="component" value="Unassembled WGS sequence"/>
</dbReference>
<comment type="caution">
    <text evidence="1">The sequence shown here is derived from an EMBL/GenBank/DDBJ whole genome shotgun (WGS) entry which is preliminary data.</text>
</comment>
<keyword evidence="2" id="KW-1185">Reference proteome</keyword>
<evidence type="ECO:0000313" key="1">
    <source>
        <dbReference type="EMBL" id="KAB7495512.1"/>
    </source>
</evidence>